<dbReference type="VEuPathDB" id="AmoebaDB:NF0116950"/>
<name>A0A6A5BU89_NAEFO</name>
<evidence type="ECO:0000256" key="4">
    <source>
        <dbReference type="ARBA" id="ARBA00022989"/>
    </source>
</evidence>
<dbReference type="RefSeq" id="XP_044563015.1">
    <property type="nucleotide sequence ID" value="XM_044706053.1"/>
</dbReference>
<keyword evidence="4" id="KW-1133">Transmembrane helix</keyword>
<dbReference type="InterPro" id="IPR007248">
    <property type="entry name" value="Mpv17_PMP22"/>
</dbReference>
<dbReference type="Proteomes" id="UP000444721">
    <property type="component" value="Unassembled WGS sequence"/>
</dbReference>
<dbReference type="VEuPathDB" id="AmoebaDB:NfTy_056330"/>
<keyword evidence="3" id="KW-0812">Transmembrane</keyword>
<dbReference type="GeneID" id="68110035"/>
<evidence type="ECO:0000256" key="2">
    <source>
        <dbReference type="ARBA" id="ARBA00006824"/>
    </source>
</evidence>
<evidence type="ECO:0000313" key="8">
    <source>
        <dbReference type="Proteomes" id="UP000444721"/>
    </source>
</evidence>
<evidence type="ECO:0000256" key="1">
    <source>
        <dbReference type="ARBA" id="ARBA00004141"/>
    </source>
</evidence>
<sequence length="205" mass="23664">MFGRFSRWYLNMLETRPILTKSISSSILVGLGDVLTQTLEHNHQHHHPSSSSSSSTTGFTLDWVRTLKMASFGIIMIGPTLHLWYKFLDRFVAKKYPVGYVLSNTERTLNAARQMLVDQTLFAPFALFQFLAYMGAIEGKSFDSIAEKMKHDMWPTLVVNWYIWPAAQMLNFTLVPLQYRVLFVNSVAILWNAYLSHVQHKDLEK</sequence>
<dbReference type="PANTHER" id="PTHR11266:SF17">
    <property type="entry name" value="PROTEIN MPV17"/>
    <property type="match status" value="1"/>
</dbReference>
<dbReference type="GO" id="GO:0016020">
    <property type="term" value="C:membrane"/>
    <property type="evidence" value="ECO:0007669"/>
    <property type="project" value="UniProtKB-SubCell"/>
</dbReference>
<comment type="caution">
    <text evidence="7">The sequence shown here is derived from an EMBL/GenBank/DDBJ whole genome shotgun (WGS) entry which is preliminary data.</text>
</comment>
<accession>A0A6A5BU89</accession>
<dbReference type="OrthoDB" id="430207at2759"/>
<dbReference type="Pfam" id="PF04117">
    <property type="entry name" value="Mpv17_PMP22"/>
    <property type="match status" value="1"/>
</dbReference>
<reference evidence="7 8" key="1">
    <citation type="journal article" date="2019" name="Sci. Rep.">
        <title>Nanopore sequencing improves the draft genome of the human pathogenic amoeba Naegleria fowleri.</title>
        <authorList>
            <person name="Liechti N."/>
            <person name="Schurch N."/>
            <person name="Bruggmann R."/>
            <person name="Wittwer M."/>
        </authorList>
    </citation>
    <scope>NUCLEOTIDE SEQUENCE [LARGE SCALE GENOMIC DNA]</scope>
    <source>
        <strain evidence="7 8">ATCC 30894</strain>
    </source>
</reference>
<dbReference type="EMBL" id="VFQX01000030">
    <property type="protein sequence ID" value="KAF0978302.1"/>
    <property type="molecule type" value="Genomic_DNA"/>
</dbReference>
<dbReference type="PANTHER" id="PTHR11266">
    <property type="entry name" value="PEROXISOMAL MEMBRANE PROTEIN 2, PXMP2 MPV17"/>
    <property type="match status" value="1"/>
</dbReference>
<keyword evidence="5" id="KW-0472">Membrane</keyword>
<proteinExistence type="inferred from homology"/>
<dbReference type="AlphaFoldDB" id="A0A6A5BU89"/>
<evidence type="ECO:0000256" key="3">
    <source>
        <dbReference type="ARBA" id="ARBA00022692"/>
    </source>
</evidence>
<dbReference type="GO" id="GO:0005737">
    <property type="term" value="C:cytoplasm"/>
    <property type="evidence" value="ECO:0007669"/>
    <property type="project" value="TreeGrafter"/>
</dbReference>
<evidence type="ECO:0000313" key="7">
    <source>
        <dbReference type="EMBL" id="KAF0978302.1"/>
    </source>
</evidence>
<dbReference type="VEuPathDB" id="AmoebaDB:FDP41_002817"/>
<dbReference type="OMA" id="KFLYTWM"/>
<evidence type="ECO:0000256" key="5">
    <source>
        <dbReference type="ARBA" id="ARBA00023136"/>
    </source>
</evidence>
<comment type="similarity">
    <text evidence="2 6">Belongs to the peroxisomal membrane protein PXMP2/4 family.</text>
</comment>
<organism evidence="7 8">
    <name type="scientific">Naegleria fowleri</name>
    <name type="common">Brain eating amoeba</name>
    <dbReference type="NCBI Taxonomy" id="5763"/>
    <lineage>
        <taxon>Eukaryota</taxon>
        <taxon>Discoba</taxon>
        <taxon>Heterolobosea</taxon>
        <taxon>Tetramitia</taxon>
        <taxon>Eutetramitia</taxon>
        <taxon>Vahlkampfiidae</taxon>
        <taxon>Naegleria</taxon>
    </lineage>
</organism>
<keyword evidence="8" id="KW-1185">Reference proteome</keyword>
<comment type="subcellular location">
    <subcellularLocation>
        <location evidence="1">Membrane</location>
        <topology evidence="1">Multi-pass membrane protein</topology>
    </subcellularLocation>
</comment>
<protein>
    <submittedName>
        <fullName evidence="7">Uncharacterized protein</fullName>
    </submittedName>
</protein>
<evidence type="ECO:0000256" key="6">
    <source>
        <dbReference type="RuleBase" id="RU363053"/>
    </source>
</evidence>
<gene>
    <name evidence="7" type="ORF">FDP41_002817</name>
</gene>